<organism evidence="1 2">
    <name type="scientific">Sphingobacterium yanglingense</name>
    <dbReference type="NCBI Taxonomy" id="1437280"/>
    <lineage>
        <taxon>Bacteria</taxon>
        <taxon>Pseudomonadati</taxon>
        <taxon>Bacteroidota</taxon>
        <taxon>Sphingobacteriia</taxon>
        <taxon>Sphingobacteriales</taxon>
        <taxon>Sphingobacteriaceae</taxon>
        <taxon>Sphingobacterium</taxon>
    </lineage>
</organism>
<reference evidence="1 2" key="1">
    <citation type="submission" date="2019-03" db="EMBL/GenBank/DDBJ databases">
        <title>Genomic Encyclopedia of Archaeal and Bacterial Type Strains, Phase II (KMG-II): from individual species to whole genera.</title>
        <authorList>
            <person name="Goeker M."/>
        </authorList>
    </citation>
    <scope>NUCLEOTIDE SEQUENCE [LARGE SCALE GENOMIC DNA]</scope>
    <source>
        <strain evidence="1 2">DSM 28353</strain>
    </source>
</reference>
<comment type="caution">
    <text evidence="1">The sequence shown here is derived from an EMBL/GenBank/DDBJ whole genome shotgun (WGS) entry which is preliminary data.</text>
</comment>
<evidence type="ECO:0000313" key="1">
    <source>
        <dbReference type="EMBL" id="TDQ75932.1"/>
    </source>
</evidence>
<evidence type="ECO:0000313" key="2">
    <source>
        <dbReference type="Proteomes" id="UP000295292"/>
    </source>
</evidence>
<dbReference type="Proteomes" id="UP000295292">
    <property type="component" value="Unassembled WGS sequence"/>
</dbReference>
<dbReference type="AlphaFoldDB" id="A0A4R6WFE7"/>
<sequence length="46" mass="5049">MENLTEKELLEIQGGANLEGSYITLDIMFESASRGGGYTVKVNQKI</sequence>
<proteinExistence type="predicted"/>
<dbReference type="RefSeq" id="WP_162850146.1">
    <property type="nucleotide sequence ID" value="NZ_SNYV01000016.1"/>
</dbReference>
<name>A0A4R6WFE7_9SPHI</name>
<dbReference type="EMBL" id="SNYV01000016">
    <property type="protein sequence ID" value="TDQ75932.1"/>
    <property type="molecule type" value="Genomic_DNA"/>
</dbReference>
<keyword evidence="2" id="KW-1185">Reference proteome</keyword>
<protein>
    <submittedName>
        <fullName evidence="1">Uncharacterized protein</fullName>
    </submittedName>
</protein>
<accession>A0A4R6WFE7</accession>
<gene>
    <name evidence="1" type="ORF">CLV99_3627</name>
</gene>